<feature type="compositionally biased region" description="Gly residues" evidence="1">
    <location>
        <begin position="267"/>
        <end position="282"/>
    </location>
</feature>
<evidence type="ECO:0000256" key="1">
    <source>
        <dbReference type="SAM" id="MobiDB-lite"/>
    </source>
</evidence>
<evidence type="ECO:0000313" key="3">
    <source>
        <dbReference type="Proteomes" id="UP000815325"/>
    </source>
</evidence>
<feature type="region of interest" description="Disordered" evidence="1">
    <location>
        <begin position="137"/>
        <end position="192"/>
    </location>
</feature>
<feature type="compositionally biased region" description="Pro residues" evidence="1">
    <location>
        <begin position="51"/>
        <end position="64"/>
    </location>
</feature>
<proteinExistence type="predicted"/>
<reference evidence="2" key="1">
    <citation type="submission" date="2017-08" db="EMBL/GenBank/DDBJ databases">
        <authorList>
            <person name="Polle J.E."/>
            <person name="Barry K."/>
            <person name="Cushman J."/>
            <person name="Schmutz J."/>
            <person name="Tran D."/>
            <person name="Hathwaick L.T."/>
            <person name="Yim W.C."/>
            <person name="Jenkins J."/>
            <person name="Mckie-Krisberg Z.M."/>
            <person name="Prochnik S."/>
            <person name="Lindquist E."/>
            <person name="Dockter R.B."/>
            <person name="Adam C."/>
            <person name="Molina H."/>
            <person name="Bunkerborg J."/>
            <person name="Jin E."/>
            <person name="Buchheim M."/>
            <person name="Magnuson J."/>
        </authorList>
    </citation>
    <scope>NUCLEOTIDE SEQUENCE</scope>
    <source>
        <strain evidence="2">CCAP 19/18</strain>
    </source>
</reference>
<dbReference type="EMBL" id="MU070360">
    <property type="protein sequence ID" value="KAF5828112.1"/>
    <property type="molecule type" value="Genomic_DNA"/>
</dbReference>
<feature type="region of interest" description="Disordered" evidence="1">
    <location>
        <begin position="212"/>
        <end position="339"/>
    </location>
</feature>
<feature type="compositionally biased region" description="Gly residues" evidence="1">
    <location>
        <begin position="223"/>
        <end position="236"/>
    </location>
</feature>
<sequence length="378" mass="39040">MSTFSSPCVSWIQAFGDASVSTRYHIPSCTFSCLPGGSLEHPQEREFSPPLLSPSSPPAPPRSAHPPEHAQQAQQAQQAQRTLQPQEHAPESVSPPDSHASMQGVPCVAAGGAPSTPTIVSYHLPPLPPLAPIFHRRQPISGQGASGVHSTRAAEGSAHDGDMVGTRTPHTHARATPHHHHHHHHNPQQQRFPALQQQGRWHYGAHTAAAAGADGLDDDSPVGMGGTGFGEGSGVEGEGKGRARALQMGNGAAASGQNRKGGSRASRGGGGRAGGALMGGSGAFRSPLGRDVAGGAAGRTMGMPQFGQSSASRGTARGLQGIPGGGVRDNGPNAGQRGGRRWVEKRDALVCSECDVHKVMESVGAVTAVQEVCMRFTF</sequence>
<keyword evidence="3" id="KW-1185">Reference proteome</keyword>
<protein>
    <recommendedName>
        <fullName evidence="4">Encoded protein</fullName>
    </recommendedName>
</protein>
<evidence type="ECO:0000313" key="2">
    <source>
        <dbReference type="EMBL" id="KAF5828112.1"/>
    </source>
</evidence>
<name>A0ABQ7G0I8_DUNSA</name>
<organism evidence="2 3">
    <name type="scientific">Dunaliella salina</name>
    <name type="common">Green alga</name>
    <name type="synonym">Protococcus salinus</name>
    <dbReference type="NCBI Taxonomy" id="3046"/>
    <lineage>
        <taxon>Eukaryota</taxon>
        <taxon>Viridiplantae</taxon>
        <taxon>Chlorophyta</taxon>
        <taxon>core chlorophytes</taxon>
        <taxon>Chlorophyceae</taxon>
        <taxon>CS clade</taxon>
        <taxon>Chlamydomonadales</taxon>
        <taxon>Dunaliellaceae</taxon>
        <taxon>Dunaliella</taxon>
    </lineage>
</organism>
<feature type="region of interest" description="Disordered" evidence="1">
    <location>
        <begin position="37"/>
        <end position="109"/>
    </location>
</feature>
<evidence type="ECO:0008006" key="4">
    <source>
        <dbReference type="Google" id="ProtNLM"/>
    </source>
</evidence>
<feature type="compositionally biased region" description="Low complexity" evidence="1">
    <location>
        <begin position="70"/>
        <end position="80"/>
    </location>
</feature>
<comment type="caution">
    <text evidence="2">The sequence shown here is derived from an EMBL/GenBank/DDBJ whole genome shotgun (WGS) entry which is preliminary data.</text>
</comment>
<accession>A0ABQ7G0I8</accession>
<feature type="compositionally biased region" description="Basic residues" evidence="1">
    <location>
        <begin position="169"/>
        <end position="186"/>
    </location>
</feature>
<dbReference type="Proteomes" id="UP000815325">
    <property type="component" value="Unassembled WGS sequence"/>
</dbReference>
<gene>
    <name evidence="2" type="ORF">DUNSADRAFT_18182</name>
</gene>